<keyword evidence="3" id="KW-1133">Transmembrane helix</keyword>
<comment type="catalytic activity">
    <reaction evidence="2">
        <text>2 GTP = 3',3'-c-di-GMP + 2 diphosphate</text>
        <dbReference type="Rhea" id="RHEA:24898"/>
        <dbReference type="ChEBI" id="CHEBI:33019"/>
        <dbReference type="ChEBI" id="CHEBI:37565"/>
        <dbReference type="ChEBI" id="CHEBI:58805"/>
        <dbReference type="EC" id="2.7.7.65"/>
    </reaction>
</comment>
<dbReference type="Proteomes" id="UP000562027">
    <property type="component" value="Unassembled WGS sequence"/>
</dbReference>
<keyword evidence="3" id="KW-0812">Transmembrane</keyword>
<evidence type="ECO:0000256" key="4">
    <source>
        <dbReference type="SAM" id="SignalP"/>
    </source>
</evidence>
<dbReference type="SMART" id="SM00267">
    <property type="entry name" value="GGDEF"/>
    <property type="match status" value="1"/>
</dbReference>
<dbReference type="PANTHER" id="PTHR45138:SF9">
    <property type="entry name" value="DIGUANYLATE CYCLASE DGCM-RELATED"/>
    <property type="match status" value="1"/>
</dbReference>
<dbReference type="InterPro" id="IPR043128">
    <property type="entry name" value="Rev_trsase/Diguanyl_cyclase"/>
</dbReference>
<dbReference type="PANTHER" id="PTHR45138">
    <property type="entry name" value="REGULATORY COMPONENTS OF SENSORY TRANSDUCTION SYSTEM"/>
    <property type="match status" value="1"/>
</dbReference>
<evidence type="ECO:0000313" key="6">
    <source>
        <dbReference type="EMBL" id="MBB4842555.1"/>
    </source>
</evidence>
<dbReference type="InterPro" id="IPR050469">
    <property type="entry name" value="Diguanylate_Cyclase"/>
</dbReference>
<evidence type="ECO:0000259" key="5">
    <source>
        <dbReference type="PROSITE" id="PS50887"/>
    </source>
</evidence>
<dbReference type="EMBL" id="JACHLP010000002">
    <property type="protein sequence ID" value="MBB4842555.1"/>
    <property type="molecule type" value="Genomic_DNA"/>
</dbReference>
<reference evidence="6 7" key="1">
    <citation type="submission" date="2020-08" db="EMBL/GenBank/DDBJ databases">
        <title>Functional genomics of gut bacteria from endangered species of beetles.</title>
        <authorList>
            <person name="Carlos-Shanley C."/>
        </authorList>
    </citation>
    <scope>NUCLEOTIDE SEQUENCE [LARGE SCALE GENOMIC DNA]</scope>
    <source>
        <strain evidence="6 7">S00239</strain>
    </source>
</reference>
<protein>
    <recommendedName>
        <fullName evidence="1">diguanylate cyclase</fullName>
        <ecNumber evidence="1">2.7.7.65</ecNumber>
    </recommendedName>
</protein>
<proteinExistence type="predicted"/>
<keyword evidence="3" id="KW-0472">Membrane</keyword>
<feature type="transmembrane region" description="Helical" evidence="3">
    <location>
        <begin position="455"/>
        <end position="474"/>
    </location>
</feature>
<dbReference type="GO" id="GO:0052621">
    <property type="term" value="F:diguanylate cyclase activity"/>
    <property type="evidence" value="ECO:0007669"/>
    <property type="project" value="UniProtKB-EC"/>
</dbReference>
<evidence type="ECO:0000256" key="1">
    <source>
        <dbReference type="ARBA" id="ARBA00012528"/>
    </source>
</evidence>
<keyword evidence="7" id="KW-1185">Reference proteome</keyword>
<gene>
    <name evidence="6" type="ORF">HNP55_001070</name>
</gene>
<dbReference type="FunFam" id="3.30.70.270:FF:000001">
    <property type="entry name" value="Diguanylate cyclase domain protein"/>
    <property type="match status" value="1"/>
</dbReference>
<feature type="chain" id="PRO_5032623628" description="diguanylate cyclase" evidence="4">
    <location>
        <begin position="27"/>
        <end position="692"/>
    </location>
</feature>
<dbReference type="Gene3D" id="1.25.40.10">
    <property type="entry name" value="Tetratricopeptide repeat domain"/>
    <property type="match status" value="1"/>
</dbReference>
<sequence>MSLASRASFTLACGLLLALAGLPAQATESGLMADQQAPALAELRADAAADPKLDARLAPLLRRAYDRPDEALLGLRQLQADPANAEYQLLLRWVEARIAVQAADFATAERLGNSLAGAPLFSHRLDLLRAELADRKGQPQPAAQLAQRAVDGLEKNCVRSQLRASIAKGCDFRSIWYALRVLERKQRNEGALPLAEATARYGLELAEAGADAYMSAISMGSLALLAHAQDQGEASRRWLVQALQTAQGDAQAMAQVKVYESTLASHRGDLPTRLQALEDGLAFAEQAGAERLIVQIRANQVDTLLRQGRAGRAVEVALEALPLALQRHDLRIERTLRHNLSVAYVQLGQQEKVRREVARLDELRLGQPDQNLRMLELRELGEAMAEAGWAKEAMAIYHEERKLSAQVNARNREAALQQLQLKYDSERKQRDLELLARDNSLKDQQLGNRQLLKQVVVAVAALLLLSLALSAVMVRRVRAANRRLKANEALLRAQSERDPLTDLANRRHFLAVMEQQAQRGFQGALLMIDIDHFKHVNDEYGHAVGDIVICEVARRISHAVRQQDLVVRWGGEEFLVFSAGVSPEQLGQLAERVLMCIGEAPVQSSGGPLRVTASIGFAHFPLPPTQQPLHWEQAVNWADKALYMAKAKGRNRALGIAAVQAQDGAALQQIEADFELACSSGRVHLREVLGPP</sequence>
<dbReference type="Pfam" id="PF00990">
    <property type="entry name" value="GGDEF"/>
    <property type="match status" value="1"/>
</dbReference>
<dbReference type="AlphaFoldDB" id="A0A840L7C6"/>
<dbReference type="EC" id="2.7.7.65" evidence="1"/>
<comment type="caution">
    <text evidence="6">The sequence shown here is derived from an EMBL/GenBank/DDBJ whole genome shotgun (WGS) entry which is preliminary data.</text>
</comment>
<organism evidence="6 7">
    <name type="scientific">Roseateles oligotrophus</name>
    <dbReference type="NCBI Taxonomy" id="1769250"/>
    <lineage>
        <taxon>Bacteria</taxon>
        <taxon>Pseudomonadati</taxon>
        <taxon>Pseudomonadota</taxon>
        <taxon>Betaproteobacteria</taxon>
        <taxon>Burkholderiales</taxon>
        <taxon>Sphaerotilaceae</taxon>
        <taxon>Roseateles</taxon>
    </lineage>
</organism>
<name>A0A840L7C6_9BURK</name>
<dbReference type="CDD" id="cd01949">
    <property type="entry name" value="GGDEF"/>
    <property type="match status" value="1"/>
</dbReference>
<dbReference type="InterPro" id="IPR011990">
    <property type="entry name" value="TPR-like_helical_dom_sf"/>
</dbReference>
<feature type="signal peptide" evidence="4">
    <location>
        <begin position="1"/>
        <end position="26"/>
    </location>
</feature>
<dbReference type="GO" id="GO:1902201">
    <property type="term" value="P:negative regulation of bacterial-type flagellum-dependent cell motility"/>
    <property type="evidence" value="ECO:0007669"/>
    <property type="project" value="TreeGrafter"/>
</dbReference>
<keyword evidence="4" id="KW-0732">Signal</keyword>
<dbReference type="NCBIfam" id="TIGR00254">
    <property type="entry name" value="GGDEF"/>
    <property type="match status" value="1"/>
</dbReference>
<dbReference type="PROSITE" id="PS50887">
    <property type="entry name" value="GGDEF"/>
    <property type="match status" value="1"/>
</dbReference>
<dbReference type="GO" id="GO:0043709">
    <property type="term" value="P:cell adhesion involved in single-species biofilm formation"/>
    <property type="evidence" value="ECO:0007669"/>
    <property type="project" value="TreeGrafter"/>
</dbReference>
<dbReference type="RefSeq" id="WP_184296967.1">
    <property type="nucleotide sequence ID" value="NZ_JACHLP010000002.1"/>
</dbReference>
<evidence type="ECO:0000313" key="7">
    <source>
        <dbReference type="Proteomes" id="UP000562027"/>
    </source>
</evidence>
<dbReference type="GO" id="GO:0005886">
    <property type="term" value="C:plasma membrane"/>
    <property type="evidence" value="ECO:0007669"/>
    <property type="project" value="TreeGrafter"/>
</dbReference>
<dbReference type="Gene3D" id="3.30.70.270">
    <property type="match status" value="1"/>
</dbReference>
<dbReference type="SUPFAM" id="SSF55073">
    <property type="entry name" value="Nucleotide cyclase"/>
    <property type="match status" value="1"/>
</dbReference>
<evidence type="ECO:0000256" key="3">
    <source>
        <dbReference type="SAM" id="Phobius"/>
    </source>
</evidence>
<feature type="domain" description="GGDEF" evidence="5">
    <location>
        <begin position="521"/>
        <end position="658"/>
    </location>
</feature>
<dbReference type="InterPro" id="IPR000160">
    <property type="entry name" value="GGDEF_dom"/>
</dbReference>
<dbReference type="InterPro" id="IPR029787">
    <property type="entry name" value="Nucleotide_cyclase"/>
</dbReference>
<evidence type="ECO:0000256" key="2">
    <source>
        <dbReference type="ARBA" id="ARBA00034247"/>
    </source>
</evidence>
<accession>A0A840L7C6</accession>